<evidence type="ECO:0000256" key="2">
    <source>
        <dbReference type="ARBA" id="ARBA00010139"/>
    </source>
</evidence>
<dbReference type="PANTHER" id="PTHR43098">
    <property type="entry name" value="L-ORNITHINE N(5)-MONOOXYGENASE-RELATED"/>
    <property type="match status" value="1"/>
</dbReference>
<dbReference type="EMBL" id="JAADJZ010000033">
    <property type="protein sequence ID" value="KAF2865542.1"/>
    <property type="molecule type" value="Genomic_DNA"/>
</dbReference>
<keyword evidence="6" id="KW-0560">Oxidoreductase</keyword>
<dbReference type="GO" id="GO:0050660">
    <property type="term" value="F:flavin adenine dinucleotide binding"/>
    <property type="evidence" value="ECO:0007669"/>
    <property type="project" value="InterPro"/>
</dbReference>
<dbReference type="OrthoDB" id="66881at2759"/>
<dbReference type="InterPro" id="IPR036188">
    <property type="entry name" value="FAD/NAD-bd_sf"/>
</dbReference>
<evidence type="ECO:0000256" key="5">
    <source>
        <dbReference type="ARBA" id="ARBA00022857"/>
    </source>
</evidence>
<dbReference type="SUPFAM" id="SSF51905">
    <property type="entry name" value="FAD/NAD(P)-binding domain"/>
    <property type="match status" value="1"/>
</dbReference>
<evidence type="ECO:0000256" key="4">
    <source>
        <dbReference type="ARBA" id="ARBA00022827"/>
    </source>
</evidence>
<keyword evidence="3" id="KW-0285">Flavoprotein</keyword>
<organism evidence="7 8">
    <name type="scientific">Massariosphaeria phaeospora</name>
    <dbReference type="NCBI Taxonomy" id="100035"/>
    <lineage>
        <taxon>Eukaryota</taxon>
        <taxon>Fungi</taxon>
        <taxon>Dikarya</taxon>
        <taxon>Ascomycota</taxon>
        <taxon>Pezizomycotina</taxon>
        <taxon>Dothideomycetes</taxon>
        <taxon>Pleosporomycetidae</taxon>
        <taxon>Pleosporales</taxon>
        <taxon>Pleosporales incertae sedis</taxon>
        <taxon>Massariosphaeria</taxon>
    </lineage>
</organism>
<keyword evidence="5" id="KW-0521">NADP</keyword>
<evidence type="ECO:0000313" key="8">
    <source>
        <dbReference type="Proteomes" id="UP000481861"/>
    </source>
</evidence>
<dbReference type="GO" id="GO:0050661">
    <property type="term" value="F:NADP binding"/>
    <property type="evidence" value="ECO:0007669"/>
    <property type="project" value="InterPro"/>
</dbReference>
<sequence length="656" mass="72526">MSAIPTPTANAIGADIINSEQGYQDEGVAAVDALHVQNRYGEERARRLRDDGDNQFVDISLDEKFQSFLRDPWVDTAAVKDIGSMFTTDRCQLLILGAGWGGLLYAIRMVQAGVRPEDIRIIDSAGGFGGTWYWNRYPGLGCDVESYLYLPLLEETGYIPRHRFSSGEEIRSYANLAAEKWGLNNSAVFQTKAEKLAWNEESKEWHVELSQQRTDEQPKTLKVSAQFVATVNGVLNWPKLPAVPGILDFQGGVFHSSRWDYGLTGGSPTDPSLTKLQGKRVAIVGTGATSVQTIPHLARWAKQLYVVQRTPAAVDHRGQRETDLEWFGKNVATSAGWQRERYRNFHQHFNTKEQPAIDLVNDGWTNAAKGMVVIAGNPAGPKTMDELPAYMQELLAIDLPRQDRVRRRVEQEVKNPDVAKKLQAWYPTWCKRPAFHDEYLSTFNRENVTLVDTEGKGADRITADSIVAGDESYPVDVIICATGFRAPFTGTPAEKANITILGRNGVSMSKEWARTGPSTQHGVLDHNFPNLFLAGPWQASLSPSNLFSTDVLAKHAAYILTEAKRRANGKPFAVAPTAAAAEDWGTQVMMRSPPMAAIAGCTPSYFNVEGGIDRAPPEMQMIMARSGVWGHGVEDFDGIVEAWRKEGGMQGLEVQV</sequence>
<accession>A0A7C8M757</accession>
<proteinExistence type="inferred from homology"/>
<evidence type="ECO:0000256" key="1">
    <source>
        <dbReference type="ARBA" id="ARBA00001974"/>
    </source>
</evidence>
<keyword evidence="4" id="KW-0274">FAD</keyword>
<evidence type="ECO:0000256" key="3">
    <source>
        <dbReference type="ARBA" id="ARBA00022630"/>
    </source>
</evidence>
<dbReference type="Gene3D" id="3.50.50.60">
    <property type="entry name" value="FAD/NAD(P)-binding domain"/>
    <property type="match status" value="3"/>
</dbReference>
<dbReference type="GO" id="GO:0004499">
    <property type="term" value="F:N,N-dimethylaniline monooxygenase activity"/>
    <property type="evidence" value="ECO:0007669"/>
    <property type="project" value="InterPro"/>
</dbReference>
<dbReference type="InterPro" id="IPR050775">
    <property type="entry name" value="FAD-binding_Monooxygenases"/>
</dbReference>
<dbReference type="Pfam" id="PF13450">
    <property type="entry name" value="NAD_binding_8"/>
    <property type="match status" value="1"/>
</dbReference>
<comment type="similarity">
    <text evidence="2">Belongs to the FAD-binding monooxygenase family.</text>
</comment>
<comment type="cofactor">
    <cofactor evidence="1">
        <name>FAD</name>
        <dbReference type="ChEBI" id="CHEBI:57692"/>
    </cofactor>
</comment>
<comment type="caution">
    <text evidence="7">The sequence shown here is derived from an EMBL/GenBank/DDBJ whole genome shotgun (WGS) entry which is preliminary data.</text>
</comment>
<name>A0A7C8M757_9PLEO</name>
<dbReference type="AlphaFoldDB" id="A0A7C8M757"/>
<evidence type="ECO:0000313" key="7">
    <source>
        <dbReference type="EMBL" id="KAF2865542.1"/>
    </source>
</evidence>
<dbReference type="InterPro" id="IPR020946">
    <property type="entry name" value="Flavin_mOase-like"/>
</dbReference>
<gene>
    <name evidence="7" type="ORF">BDV95DRAFT_256250</name>
</gene>
<keyword evidence="8" id="KW-1185">Reference proteome</keyword>
<dbReference type="Proteomes" id="UP000481861">
    <property type="component" value="Unassembled WGS sequence"/>
</dbReference>
<protein>
    <submittedName>
        <fullName evidence="7">Uncharacterized protein</fullName>
    </submittedName>
</protein>
<dbReference type="PANTHER" id="PTHR43098:SF2">
    <property type="entry name" value="FAD-BINDING MONOOXYGENASE AUSB-RELATED"/>
    <property type="match status" value="1"/>
</dbReference>
<reference evidence="7 8" key="1">
    <citation type="submission" date="2020-01" db="EMBL/GenBank/DDBJ databases">
        <authorList>
            <consortium name="DOE Joint Genome Institute"/>
            <person name="Haridas S."/>
            <person name="Albert R."/>
            <person name="Binder M."/>
            <person name="Bloem J."/>
            <person name="Labutti K."/>
            <person name="Salamov A."/>
            <person name="Andreopoulos B."/>
            <person name="Baker S.E."/>
            <person name="Barry K."/>
            <person name="Bills G."/>
            <person name="Bluhm B.H."/>
            <person name="Cannon C."/>
            <person name="Castanera R."/>
            <person name="Culley D.E."/>
            <person name="Daum C."/>
            <person name="Ezra D."/>
            <person name="Gonzalez J.B."/>
            <person name="Henrissat B."/>
            <person name="Kuo A."/>
            <person name="Liang C."/>
            <person name="Lipzen A."/>
            <person name="Lutzoni F."/>
            <person name="Magnuson J."/>
            <person name="Mondo S."/>
            <person name="Nolan M."/>
            <person name="Ohm R."/>
            <person name="Pangilinan J."/>
            <person name="Park H.-J.H."/>
            <person name="Ramirez L."/>
            <person name="Alfaro M."/>
            <person name="Sun H."/>
            <person name="Tritt A."/>
            <person name="Yoshinaga Y."/>
            <person name="Zwiers L.-H.L."/>
            <person name="Turgeon B.G."/>
            <person name="Goodwin S.B."/>
            <person name="Spatafora J.W."/>
            <person name="Crous P.W."/>
            <person name="Grigoriev I.V."/>
        </authorList>
    </citation>
    <scope>NUCLEOTIDE SEQUENCE [LARGE SCALE GENOMIC DNA]</scope>
    <source>
        <strain evidence="7 8">CBS 611.86</strain>
    </source>
</reference>
<evidence type="ECO:0000256" key="6">
    <source>
        <dbReference type="ARBA" id="ARBA00023002"/>
    </source>
</evidence>
<dbReference type="Pfam" id="PF00743">
    <property type="entry name" value="FMO-like"/>
    <property type="match status" value="1"/>
</dbReference>